<keyword evidence="5" id="KW-0325">Glycoprotein</keyword>
<evidence type="ECO:0000313" key="9">
    <source>
        <dbReference type="Proteomes" id="UP000694556"/>
    </source>
</evidence>
<accession>A0A8C3C655</accession>
<dbReference type="AlphaFoldDB" id="A0A8C3C655"/>
<organism evidence="8 9">
    <name type="scientific">Cairina moschata</name>
    <name type="common">Muscovy duck</name>
    <dbReference type="NCBI Taxonomy" id="8855"/>
    <lineage>
        <taxon>Eukaryota</taxon>
        <taxon>Metazoa</taxon>
        <taxon>Chordata</taxon>
        <taxon>Craniata</taxon>
        <taxon>Vertebrata</taxon>
        <taxon>Euteleostomi</taxon>
        <taxon>Archelosauria</taxon>
        <taxon>Archosauria</taxon>
        <taxon>Dinosauria</taxon>
        <taxon>Saurischia</taxon>
        <taxon>Theropoda</taxon>
        <taxon>Coelurosauria</taxon>
        <taxon>Aves</taxon>
        <taxon>Neognathae</taxon>
        <taxon>Galloanserae</taxon>
        <taxon>Anseriformes</taxon>
        <taxon>Anatidae</taxon>
        <taxon>Anatinae</taxon>
        <taxon>Cairina</taxon>
    </lineage>
</organism>
<evidence type="ECO:0000256" key="4">
    <source>
        <dbReference type="ARBA" id="ARBA00023098"/>
    </source>
</evidence>
<feature type="domain" description="AB hydrolase-1" evidence="7">
    <location>
        <begin position="114"/>
        <end position="413"/>
    </location>
</feature>
<dbReference type="Pfam" id="PF00561">
    <property type="entry name" value="Abhydrolase_1"/>
    <property type="match status" value="1"/>
</dbReference>
<dbReference type="Ensembl" id="ENSCMMT00000018265.1">
    <property type="protein sequence ID" value="ENSCMMP00000016610.1"/>
    <property type="gene ID" value="ENSCMMG00000010419.1"/>
</dbReference>
<dbReference type="PROSITE" id="PS51257">
    <property type="entry name" value="PROKAR_LIPOPROTEIN"/>
    <property type="match status" value="1"/>
</dbReference>
<protein>
    <recommendedName>
        <fullName evidence="6">Lipase</fullName>
    </recommendedName>
</protein>
<keyword evidence="6" id="KW-0378">Hydrolase</keyword>
<dbReference type="PIRSF" id="PIRSF000862">
    <property type="entry name" value="Steryl_ester_lip"/>
    <property type="match status" value="1"/>
</dbReference>
<dbReference type="SUPFAM" id="SSF53474">
    <property type="entry name" value="alpha/beta-Hydrolases"/>
    <property type="match status" value="1"/>
</dbReference>
<name>A0A8C3C655_CAIMO</name>
<dbReference type="GO" id="GO:0016042">
    <property type="term" value="P:lipid catabolic process"/>
    <property type="evidence" value="ECO:0007669"/>
    <property type="project" value="UniProtKB-KW"/>
</dbReference>
<keyword evidence="4" id="KW-0443">Lipid metabolism</keyword>
<comment type="similarity">
    <text evidence="1 6">Belongs to the AB hydrolase superfamily. Lipase family.</text>
</comment>
<keyword evidence="2" id="KW-0732">Signal</keyword>
<dbReference type="Proteomes" id="UP000694556">
    <property type="component" value="Chromosome 6"/>
</dbReference>
<reference evidence="8" key="2">
    <citation type="submission" date="2025-08" db="UniProtKB">
        <authorList>
            <consortium name="Ensembl"/>
        </authorList>
    </citation>
    <scope>IDENTIFICATION</scope>
</reference>
<keyword evidence="3 6" id="KW-0442">Lipid degradation</keyword>
<dbReference type="PANTHER" id="PTHR11005">
    <property type="entry name" value="LYSOSOMAL ACID LIPASE-RELATED"/>
    <property type="match status" value="1"/>
</dbReference>
<evidence type="ECO:0000313" key="8">
    <source>
        <dbReference type="Ensembl" id="ENSCMMP00000016610.1"/>
    </source>
</evidence>
<dbReference type="InterPro" id="IPR000073">
    <property type="entry name" value="AB_hydrolase_1"/>
</dbReference>
<evidence type="ECO:0000256" key="2">
    <source>
        <dbReference type="ARBA" id="ARBA00022729"/>
    </source>
</evidence>
<dbReference type="InterPro" id="IPR025483">
    <property type="entry name" value="Lipase_euk"/>
</dbReference>
<dbReference type="FunFam" id="3.40.50.1820:FF:000012">
    <property type="entry name" value="Lipase"/>
    <property type="match status" value="1"/>
</dbReference>
<evidence type="ECO:0000259" key="7">
    <source>
        <dbReference type="Pfam" id="PF00561"/>
    </source>
</evidence>
<reference evidence="8" key="1">
    <citation type="submission" date="2018-09" db="EMBL/GenBank/DDBJ databases">
        <title>Common duck and Muscovy duck high density SNP chip.</title>
        <authorList>
            <person name="Vignal A."/>
            <person name="Thebault N."/>
            <person name="Warren W.C."/>
        </authorList>
    </citation>
    <scope>NUCLEOTIDE SEQUENCE [LARGE SCALE GENOMIC DNA]</scope>
</reference>
<evidence type="ECO:0000256" key="3">
    <source>
        <dbReference type="ARBA" id="ARBA00022963"/>
    </source>
</evidence>
<evidence type="ECO:0000256" key="6">
    <source>
        <dbReference type="PIRNR" id="PIRNR000862"/>
    </source>
</evidence>
<proteinExistence type="inferred from homology"/>
<evidence type="ECO:0000256" key="1">
    <source>
        <dbReference type="ARBA" id="ARBA00010701"/>
    </source>
</evidence>
<evidence type="ECO:0000256" key="5">
    <source>
        <dbReference type="ARBA" id="ARBA00023180"/>
    </source>
</evidence>
<dbReference type="Gene3D" id="3.40.50.1820">
    <property type="entry name" value="alpha/beta hydrolase"/>
    <property type="match status" value="1"/>
</dbReference>
<dbReference type="GO" id="GO:0016788">
    <property type="term" value="F:hydrolase activity, acting on ester bonds"/>
    <property type="evidence" value="ECO:0007669"/>
    <property type="project" value="InterPro"/>
</dbReference>
<sequence length="432" mass="48677">MPRSNADTARHHRTVWAVWVSASSSCPAHTSPVIPQSGEMWLLLLVALGLAQGLHGAVLHGGVSRNNPEQFMNIIRFQGYPSEEYDVLTDDGYFLSVNRIPHGKGDAGDSGSRPPVLIVHGFSLDGGDWVDNLPNSSLGFILADAGYDVWIGNCRGNSWSQRHLNLSVKQEEFWDFSFHEMAMYDVPAMVSFILQHTAQEKLYYVGHAQGNSLGFIAFSSMPQLAQKIKVFFALAPLYTFHHAKGPVLKIAFLPDIVLKTIFGTKQLTLVGREERAILAKTCSNLLTAEVCENEIFLIGGYNKKNLNMSRLDVYLAHFPDYTSVKTLLHWGQYTRTPSNSIIRVRAVNNWSVSPQTTPPFYRIEDMTVPTALWSGGEDWVNPPAETQRLLPRITNIILHEHFPDWNHFDHHWGQDAPQRMYRQIVALMEKNP</sequence>
<dbReference type="InterPro" id="IPR029058">
    <property type="entry name" value="AB_hydrolase_fold"/>
</dbReference>
<reference evidence="8" key="3">
    <citation type="submission" date="2025-09" db="UniProtKB">
        <authorList>
            <consortium name="Ensembl"/>
        </authorList>
    </citation>
    <scope>IDENTIFICATION</scope>
</reference>
<keyword evidence="9" id="KW-1185">Reference proteome</keyword>